<reference evidence="1 2" key="2">
    <citation type="journal article" date="2013" name="PLoS ONE">
        <title>Whole genome mapping and re-organization of the nuclear and mitochondrial genomes of Babesia microti isolates.</title>
        <authorList>
            <person name="Cornillot E."/>
            <person name="Dassouli A."/>
            <person name="Garg A."/>
            <person name="Pachikara N."/>
            <person name="Randazzo S."/>
            <person name="Depoix D."/>
            <person name="Carcy B."/>
            <person name="Delbecq S."/>
            <person name="Frutos R."/>
            <person name="Silva J.C."/>
            <person name="Sutton R."/>
            <person name="Krause P.J."/>
            <person name="Mamoun C.B."/>
        </authorList>
    </citation>
    <scope>NUCLEOTIDE SEQUENCE [LARGE SCALE GENOMIC DNA]</scope>
    <source>
        <strain evidence="1 2">RI</strain>
    </source>
</reference>
<proteinExistence type="predicted"/>
<evidence type="ECO:0000313" key="1">
    <source>
        <dbReference type="EMBL" id="SJK86549.1"/>
    </source>
</evidence>
<dbReference type="Proteomes" id="UP000002899">
    <property type="component" value="Chromosome III"/>
</dbReference>
<dbReference type="EMBL" id="LN871598">
    <property type="protein sequence ID" value="SJK86549.1"/>
    <property type="molecule type" value="Genomic_DNA"/>
</dbReference>
<reference evidence="1 2" key="1">
    <citation type="journal article" date="2012" name="Nucleic Acids Res.">
        <title>Sequencing of the smallest Apicomplexan genome from the human pathogen Babesia microti.</title>
        <authorList>
            <person name="Cornillot E."/>
            <person name="Hadj-Kaddour K."/>
            <person name="Dassouli A."/>
            <person name="Noel B."/>
            <person name="Ranwez V."/>
            <person name="Vacherie B."/>
            <person name="Augagneur Y."/>
            <person name="Bres V."/>
            <person name="Duclos A."/>
            <person name="Randazzo S."/>
            <person name="Carcy B."/>
            <person name="Debierre-Grockiego F."/>
            <person name="Delbecq S."/>
            <person name="Moubri-Menage K."/>
            <person name="Shams-Eldin H."/>
            <person name="Usmani-Brown S."/>
            <person name="Bringaud F."/>
            <person name="Wincker P."/>
            <person name="Vivares C.P."/>
            <person name="Schwarz R.T."/>
            <person name="Schetters T.P."/>
            <person name="Krause P.J."/>
            <person name="Gorenflot A."/>
            <person name="Berry V."/>
            <person name="Barbe V."/>
            <person name="Ben Mamoun C."/>
        </authorList>
    </citation>
    <scope>NUCLEOTIDE SEQUENCE [LARGE SCALE GENOMIC DNA]</scope>
    <source>
        <strain evidence="1 2">RI</strain>
    </source>
</reference>
<reference evidence="1 2" key="3">
    <citation type="journal article" date="2016" name="Sci. Rep.">
        <title>Genome-wide diversity and gene expression profiling of Babesia microti isolates identify polymorphic genes that mediate host-pathogen interactions.</title>
        <authorList>
            <person name="Silva J.C."/>
            <person name="Cornillot E."/>
            <person name="McCracken C."/>
            <person name="Usmani-Brown S."/>
            <person name="Dwivedi A."/>
            <person name="Ifeonu O.O."/>
            <person name="Crabtree J."/>
            <person name="Gotia H.T."/>
            <person name="Virji A.Z."/>
            <person name="Reynes C."/>
            <person name="Colinge J."/>
            <person name="Kumar V."/>
            <person name="Lawres L."/>
            <person name="Pazzi J.E."/>
            <person name="Pablo J.V."/>
            <person name="Hung C."/>
            <person name="Brancato J."/>
            <person name="Kumari P."/>
            <person name="Orvis J."/>
            <person name="Tretina K."/>
            <person name="Chibucos M."/>
            <person name="Ott S."/>
            <person name="Sadzewicz L."/>
            <person name="Sengamalay N."/>
            <person name="Shetty A.C."/>
            <person name="Su Q."/>
            <person name="Tallon L."/>
            <person name="Fraser C.M."/>
            <person name="Frutos R."/>
            <person name="Molina D.M."/>
            <person name="Krause P.J."/>
            <person name="Ben Mamoun C."/>
        </authorList>
    </citation>
    <scope>NUCLEOTIDE SEQUENCE [LARGE SCALE GENOMIC DNA]</scope>
    <source>
        <strain evidence="1 2">RI</strain>
    </source>
</reference>
<organism evidence="1 2">
    <name type="scientific">Babesia microti (strain RI)</name>
    <dbReference type="NCBI Taxonomy" id="1133968"/>
    <lineage>
        <taxon>Eukaryota</taxon>
        <taxon>Sar</taxon>
        <taxon>Alveolata</taxon>
        <taxon>Apicomplexa</taxon>
        <taxon>Aconoidasida</taxon>
        <taxon>Piroplasmida</taxon>
        <taxon>Babesiidae</taxon>
        <taxon>Babesia</taxon>
    </lineage>
</organism>
<sequence length="117" mass="13607">MPKYDIFKPLHLLSFVERLHIKYKPGTNGSETCRTLYLLATSDSVMNKFPKLQFSYEITSYDCLPEIIITVSPNKNHIFGSGVTISEIQRQIDQDQYLAYIEFMKKQNIEHGLNDDE</sequence>
<dbReference type="OrthoDB" id="363960at2759"/>
<dbReference type="RefSeq" id="XP_021338693.1">
    <property type="nucleotide sequence ID" value="XM_021482141.1"/>
</dbReference>
<gene>
    <name evidence="1" type="ORF">BMR1_03g03175</name>
</gene>
<accession>A0A1R4AC05</accession>
<name>A0A1R4AC05_BABMR</name>
<keyword evidence="2" id="KW-1185">Reference proteome</keyword>
<dbReference type="GeneID" id="24425278"/>
<dbReference type="AlphaFoldDB" id="A0A1R4AC05"/>
<dbReference type="Gene3D" id="3.40.30.10">
    <property type="entry name" value="Glutaredoxin"/>
    <property type="match status" value="1"/>
</dbReference>
<dbReference type="KEGG" id="bmic:BMR1_03g03175"/>
<protein>
    <submittedName>
        <fullName evidence="1">Uncharacterized protein</fullName>
    </submittedName>
</protein>
<dbReference type="VEuPathDB" id="PiroplasmaDB:BMR1_03g03175"/>
<evidence type="ECO:0000313" key="2">
    <source>
        <dbReference type="Proteomes" id="UP000002899"/>
    </source>
</evidence>